<evidence type="ECO:0000313" key="5">
    <source>
        <dbReference type="Proteomes" id="UP001497516"/>
    </source>
</evidence>
<dbReference type="Pfam" id="PF22936">
    <property type="entry name" value="Pol_BBD"/>
    <property type="match status" value="1"/>
</dbReference>
<evidence type="ECO:0000313" key="4">
    <source>
        <dbReference type="EMBL" id="CAL1363564.1"/>
    </source>
</evidence>
<dbReference type="PROSITE" id="PS50994">
    <property type="entry name" value="INTEGRASE"/>
    <property type="match status" value="1"/>
</dbReference>
<feature type="compositionally biased region" description="Low complexity" evidence="2">
    <location>
        <begin position="1"/>
        <end position="16"/>
    </location>
</feature>
<keyword evidence="1" id="KW-0645">Protease</keyword>
<keyword evidence="5" id="KW-1185">Reference proteome</keyword>
<dbReference type="InterPro" id="IPR001584">
    <property type="entry name" value="Integrase_cat-core"/>
</dbReference>
<accession>A0AAV2D1M9</accession>
<dbReference type="EMBL" id="OZ034814">
    <property type="protein sequence ID" value="CAL1363564.1"/>
    <property type="molecule type" value="Genomic_DNA"/>
</dbReference>
<dbReference type="PANTHER" id="PTHR11439">
    <property type="entry name" value="GAG-POL-RELATED RETROTRANSPOSON"/>
    <property type="match status" value="1"/>
</dbReference>
<dbReference type="InterPro" id="IPR043502">
    <property type="entry name" value="DNA/RNA_pol_sf"/>
</dbReference>
<proteinExistence type="predicted"/>
<dbReference type="Pfam" id="PF00665">
    <property type="entry name" value="rve"/>
    <property type="match status" value="1"/>
</dbReference>
<dbReference type="Gene3D" id="3.30.420.10">
    <property type="entry name" value="Ribonuclease H-like superfamily/Ribonuclease H"/>
    <property type="match status" value="1"/>
</dbReference>
<dbReference type="SUPFAM" id="SSF53098">
    <property type="entry name" value="Ribonuclease H-like"/>
    <property type="match status" value="1"/>
</dbReference>
<dbReference type="InterPro" id="IPR029472">
    <property type="entry name" value="Copia-like_N"/>
</dbReference>
<dbReference type="InterPro" id="IPR057670">
    <property type="entry name" value="SH3_retrovirus"/>
</dbReference>
<feature type="compositionally biased region" description="Pro residues" evidence="2">
    <location>
        <begin position="888"/>
        <end position="917"/>
    </location>
</feature>
<keyword evidence="1" id="KW-0378">Hydrolase</keyword>
<feature type="domain" description="Integrase catalytic" evidence="3">
    <location>
        <begin position="601"/>
        <end position="764"/>
    </location>
</feature>
<dbReference type="InterPro" id="IPR036397">
    <property type="entry name" value="RNaseH_sf"/>
</dbReference>
<evidence type="ECO:0000256" key="2">
    <source>
        <dbReference type="SAM" id="MobiDB-lite"/>
    </source>
</evidence>
<dbReference type="CDD" id="cd09272">
    <property type="entry name" value="RNase_HI_RT_Ty1"/>
    <property type="match status" value="1"/>
</dbReference>
<name>A0AAV2D1M9_9ROSI</name>
<dbReference type="GO" id="GO:0003676">
    <property type="term" value="F:nucleic acid binding"/>
    <property type="evidence" value="ECO:0007669"/>
    <property type="project" value="InterPro"/>
</dbReference>
<protein>
    <recommendedName>
        <fullName evidence="3">Integrase catalytic domain-containing protein</fullName>
    </recommendedName>
</protein>
<feature type="region of interest" description="Disordered" evidence="2">
    <location>
        <begin position="1"/>
        <end position="30"/>
    </location>
</feature>
<keyword evidence="1" id="KW-0064">Aspartyl protease</keyword>
<dbReference type="Pfam" id="PF14244">
    <property type="entry name" value="Retrotran_gag_3"/>
    <property type="match status" value="1"/>
</dbReference>
<dbReference type="Pfam" id="PF13976">
    <property type="entry name" value="gag_pre-integrs"/>
    <property type="match status" value="1"/>
</dbReference>
<dbReference type="Proteomes" id="UP001497516">
    <property type="component" value="Chromosome 10"/>
</dbReference>
<dbReference type="Pfam" id="PF25597">
    <property type="entry name" value="SH3_retrovirus"/>
    <property type="match status" value="1"/>
</dbReference>
<sequence length="1526" mass="170939">MADNQAAQQQQAEPQNVPAPNPLDPLSDPFFLHGSEQPGSLLVAETLTATNYNDWSRAMLNALAAKNKVGFINGTIPQPEATDPRHGAWIRNNVMVLSWIQQASSSEIRKTILSSKTAAEAWSSLQTRYGSGDLIRIAELEEALSTLHQGNRTITEYYGYVITLRDELENYQPILPCTCTPTSHHDCAAMTRVLQYHETSYVIKFLRGLNDNYATVRAQVLFGEELPTINRVFQRMLQHERQIYGTQTGKMVASTQTDPTALGFQGGNRRTSTNSKPPYCTFCRREGHTEDICFQKHGWPPGMSRPQASTSGTVIICNHCKRRGHSEDKCFQKHGYPANFVPRSSSTAPPRPRPTAALLSTPSSNDEVKLTRSDYEKLMSLMSSTKTQPSFSAAAYVTTPGTTFSPTPPAPILNAFSTNPPKWIVDTGASDHIVCSLAYLHDPQPLHNIFITLPTGEQIQATHSGTAICSGDLHLHDALFVPNFTFNLISVSRLTSKNSLCLTFHSTTCLIQDLKQTKVIGSAKLCNGLYYLEASLFPKLISAASTSTFDLWHFRLGHVSHSKIPILNQFCTSIATLRDQPCDVCHFAKQKRLPFPTSQSVTSFPFELLHVDIWGPNSVPTYDGFKYFLTVVDDYTRMTWIILLQLKSEARPKLIAFCNQMERQFQTKIKIIRSDQGKEFQMEDFFHTTGIVHEMSCVQTPQQNSKVERKHQHILAVARALQFQASLPPAFWGDCVKHSVYLINRVPTPILSNQTPFQMLHNKQPDLTDLRVFGCLCYASTLASHRTKFQPRARKAIFIGYAPGIKGYKLYDITSHEVFISRDVIFYESYFPYKNSSPDHDSSSDPDFLFLIPNSNNSLIHDLSPSSPFPPPSPFPAADSPAASPIPDITPSPPTSPLPSPPTSPDIPSPPPPPPIQPVRRSDRQSKPPPHLVKNYHCFLSQGPSRTSHSSLQQNQASRYSFPSFLSYDKLSPAHKKFLLNISSHHEPQSYQEASQHEIWNSAMQLEIQALLKNHTWDVVSLPKGVKPISNKWIYKDKFLSDGSLERHKARLVAKGNTQQEGIDYQDTFAPVIKMTTVRTFLAIAAMRNWHVHQLDVNNAFLHGDLQEEVYMTLPKGYTPPPGIPNPVCKLKKSLYGLKQASRQWFSKLTDKLGQVGYTQSQADHSLFFKVTDTSYTCILIYVDDLVLGGNDIDEIQSLKEILHKEFSIKDMGDLKFFLGIEVARSKSGIHISQRKYTLEILEEANVLDTKPVTTPMDYKLHLSNAPDTAFEDPELYRTLVGKLIYLTTSRPDISFATQQLSQFMSSPTITHYKAVLRVLRYLKSAPATGLFFPSTGTFQLKAFADSDWAACVDTRRSTTGFCIYVGDSLISWKSKKQRTVSRSSCEAEYRALAQTACEIQWLQYLLADFQASSSAPATLYCDNQSAIHIAKNPTFHERTKHIELDCHFVREKTQSGTLKLLHISSAHQLADLFTKPLSPAPFQTLLSKLGVRNLCPPACGGVTEGKFISNGQITLRQRFDTRQGA</sequence>
<reference evidence="4 5" key="1">
    <citation type="submission" date="2024-04" db="EMBL/GenBank/DDBJ databases">
        <authorList>
            <person name="Fracassetti M."/>
        </authorList>
    </citation>
    <scope>NUCLEOTIDE SEQUENCE [LARGE SCALE GENOMIC DNA]</scope>
</reference>
<dbReference type="InterPro" id="IPR013103">
    <property type="entry name" value="RVT_2"/>
</dbReference>
<gene>
    <name evidence="4" type="ORF">LTRI10_LOCUS9981</name>
</gene>
<evidence type="ECO:0000259" key="3">
    <source>
        <dbReference type="PROSITE" id="PS50994"/>
    </source>
</evidence>
<organism evidence="4 5">
    <name type="scientific">Linum trigynum</name>
    <dbReference type="NCBI Taxonomy" id="586398"/>
    <lineage>
        <taxon>Eukaryota</taxon>
        <taxon>Viridiplantae</taxon>
        <taxon>Streptophyta</taxon>
        <taxon>Embryophyta</taxon>
        <taxon>Tracheophyta</taxon>
        <taxon>Spermatophyta</taxon>
        <taxon>Magnoliopsida</taxon>
        <taxon>eudicotyledons</taxon>
        <taxon>Gunneridae</taxon>
        <taxon>Pentapetalae</taxon>
        <taxon>rosids</taxon>
        <taxon>fabids</taxon>
        <taxon>Malpighiales</taxon>
        <taxon>Linaceae</taxon>
        <taxon>Linum</taxon>
    </lineage>
</organism>
<feature type="compositionally biased region" description="Low complexity" evidence="2">
    <location>
        <begin position="876"/>
        <end position="887"/>
    </location>
</feature>
<dbReference type="InterPro" id="IPR054722">
    <property type="entry name" value="PolX-like_BBD"/>
</dbReference>
<dbReference type="Pfam" id="PF07727">
    <property type="entry name" value="RVT_2"/>
    <property type="match status" value="1"/>
</dbReference>
<dbReference type="InterPro" id="IPR025724">
    <property type="entry name" value="GAG-pre-integrase_dom"/>
</dbReference>
<feature type="region of interest" description="Disordered" evidence="2">
    <location>
        <begin position="861"/>
        <end position="937"/>
    </location>
</feature>
<dbReference type="GO" id="GO:0015074">
    <property type="term" value="P:DNA integration"/>
    <property type="evidence" value="ECO:0007669"/>
    <property type="project" value="InterPro"/>
</dbReference>
<dbReference type="GO" id="GO:0004190">
    <property type="term" value="F:aspartic-type endopeptidase activity"/>
    <property type="evidence" value="ECO:0007669"/>
    <property type="project" value="UniProtKB-KW"/>
</dbReference>
<dbReference type="PANTHER" id="PTHR11439:SF470">
    <property type="entry name" value="CYSTEINE-RICH RLK (RECEPTOR-LIKE PROTEIN KINASE) 8"/>
    <property type="match status" value="1"/>
</dbReference>
<dbReference type="InterPro" id="IPR012337">
    <property type="entry name" value="RNaseH-like_sf"/>
</dbReference>
<evidence type="ECO:0000256" key="1">
    <source>
        <dbReference type="ARBA" id="ARBA00022750"/>
    </source>
</evidence>
<feature type="region of interest" description="Disordered" evidence="2">
    <location>
        <begin position="341"/>
        <end position="366"/>
    </location>
</feature>
<dbReference type="SUPFAM" id="SSF56672">
    <property type="entry name" value="DNA/RNA polymerases"/>
    <property type="match status" value="1"/>
</dbReference>